<dbReference type="AlphaFoldDB" id="A0A9P7FYM0"/>
<accession>A0A9P7FYM0</accession>
<dbReference type="EMBL" id="JABCKV010000559">
    <property type="protein sequence ID" value="KAG5640689.1"/>
    <property type="molecule type" value="Genomic_DNA"/>
</dbReference>
<dbReference type="Proteomes" id="UP000775547">
    <property type="component" value="Unassembled WGS sequence"/>
</dbReference>
<comment type="caution">
    <text evidence="1">The sequence shown here is derived from an EMBL/GenBank/DDBJ whole genome shotgun (WGS) entry which is preliminary data.</text>
</comment>
<gene>
    <name evidence="1" type="ORF">DXG03_007528</name>
</gene>
<proteinExistence type="predicted"/>
<reference evidence="1" key="1">
    <citation type="submission" date="2020-07" db="EMBL/GenBank/DDBJ databases">
        <authorList>
            <person name="Nieuwenhuis M."/>
            <person name="Van De Peppel L.J.J."/>
        </authorList>
    </citation>
    <scope>NUCLEOTIDE SEQUENCE</scope>
    <source>
        <strain evidence="1">AP01</strain>
        <tissue evidence="1">Mycelium</tissue>
    </source>
</reference>
<organism evidence="1 2">
    <name type="scientific">Asterophora parasitica</name>
    <dbReference type="NCBI Taxonomy" id="117018"/>
    <lineage>
        <taxon>Eukaryota</taxon>
        <taxon>Fungi</taxon>
        <taxon>Dikarya</taxon>
        <taxon>Basidiomycota</taxon>
        <taxon>Agaricomycotina</taxon>
        <taxon>Agaricomycetes</taxon>
        <taxon>Agaricomycetidae</taxon>
        <taxon>Agaricales</taxon>
        <taxon>Tricholomatineae</taxon>
        <taxon>Lyophyllaceae</taxon>
        <taxon>Asterophora</taxon>
    </lineage>
</organism>
<name>A0A9P7FYM0_9AGAR</name>
<reference evidence="1" key="2">
    <citation type="submission" date="2021-10" db="EMBL/GenBank/DDBJ databases">
        <title>Phylogenomics reveals ancestral predisposition of the termite-cultivated fungus Termitomyces towards a domesticated lifestyle.</title>
        <authorList>
            <person name="Auxier B."/>
            <person name="Grum-Grzhimaylo A."/>
            <person name="Cardenas M.E."/>
            <person name="Lodge J.D."/>
            <person name="Laessoe T."/>
            <person name="Pedersen O."/>
            <person name="Smith M.E."/>
            <person name="Kuyper T.W."/>
            <person name="Franco-Molano E.A."/>
            <person name="Baroni T.J."/>
            <person name="Aanen D.K."/>
        </authorList>
    </citation>
    <scope>NUCLEOTIDE SEQUENCE</scope>
    <source>
        <strain evidence="1">AP01</strain>
        <tissue evidence="1">Mycelium</tissue>
    </source>
</reference>
<dbReference type="OrthoDB" id="5424209at2759"/>
<protein>
    <submittedName>
        <fullName evidence="1">Uncharacterized protein</fullName>
    </submittedName>
</protein>
<keyword evidence="2" id="KW-1185">Reference proteome</keyword>
<evidence type="ECO:0000313" key="2">
    <source>
        <dbReference type="Proteomes" id="UP000775547"/>
    </source>
</evidence>
<evidence type="ECO:0000313" key="1">
    <source>
        <dbReference type="EMBL" id="KAG5640689.1"/>
    </source>
</evidence>
<sequence>MAAAPGSSSGANACIPPISDVWKEKNLRQMIGVLDSRGVEWTSMDLVRFGDVGLVERISDAPVVVWIGVKPDTLSGEDGLAAAKECKQILVANGILDVEVEMRESVVVLLLSNYGLV</sequence>